<dbReference type="OrthoDB" id="9815782at2"/>
<dbReference type="EMBL" id="VDFQ02000005">
    <property type="protein sequence ID" value="KAA1420535.1"/>
    <property type="molecule type" value="Genomic_DNA"/>
</dbReference>
<dbReference type="GO" id="GO:0004252">
    <property type="term" value="F:serine-type endopeptidase activity"/>
    <property type="evidence" value="ECO:0007669"/>
    <property type="project" value="InterPro"/>
</dbReference>
<keyword evidence="4" id="KW-1133">Transmembrane helix</keyword>
<protein>
    <recommendedName>
        <fullName evidence="4">Signal peptidase I</fullName>
        <ecNumber evidence="4">3.4.21.89</ecNumber>
    </recommendedName>
</protein>
<comment type="similarity">
    <text evidence="2 4">Belongs to the peptidase S26 family.</text>
</comment>
<feature type="transmembrane region" description="Helical" evidence="4">
    <location>
        <begin position="28"/>
        <end position="51"/>
    </location>
</feature>
<feature type="domain" description="Peptidase S26" evidence="5">
    <location>
        <begin position="25"/>
        <end position="214"/>
    </location>
</feature>
<proteinExistence type="inferred from homology"/>
<evidence type="ECO:0000259" key="5">
    <source>
        <dbReference type="Pfam" id="PF10502"/>
    </source>
</evidence>
<dbReference type="CDD" id="cd06530">
    <property type="entry name" value="S26_SPase_I"/>
    <property type="match status" value="1"/>
</dbReference>
<dbReference type="AlphaFoldDB" id="A0A5Q6RRB5"/>
<keyword evidence="4 6" id="KW-0378">Hydrolase</keyword>
<comment type="subcellular location">
    <subcellularLocation>
        <location evidence="1">Cell membrane</location>
        <topology evidence="1">Single-pass type II membrane protein</topology>
    </subcellularLocation>
    <subcellularLocation>
        <location evidence="4">Membrane</location>
        <topology evidence="4">Single-pass type II membrane protein</topology>
    </subcellularLocation>
</comment>
<gene>
    <name evidence="6" type="primary">lepB</name>
    <name evidence="6" type="ORF">FE697_016410</name>
</gene>
<dbReference type="NCBIfam" id="TIGR02227">
    <property type="entry name" value="sigpep_I_bact"/>
    <property type="match status" value="1"/>
</dbReference>
<dbReference type="InterPro" id="IPR019533">
    <property type="entry name" value="Peptidase_S26"/>
</dbReference>
<feature type="active site" evidence="3">
    <location>
        <position position="56"/>
    </location>
</feature>
<dbReference type="Proteomes" id="UP000307768">
    <property type="component" value="Unassembled WGS sequence"/>
</dbReference>
<reference evidence="6 7" key="1">
    <citation type="submission" date="2019-09" db="EMBL/GenBank/DDBJ databases">
        <title>Mumia zhuanghuii sp. nov. isolated from the intestinal contents of plateau pika (Ochotona curzoniae) in the Qinghai-Tibet plateau of China.</title>
        <authorList>
            <person name="Tian Z."/>
        </authorList>
    </citation>
    <scope>NUCLEOTIDE SEQUENCE [LARGE SCALE GENOMIC DNA]</scope>
    <source>
        <strain evidence="7">350</strain>
    </source>
</reference>
<comment type="catalytic activity">
    <reaction evidence="4">
        <text>Cleavage of hydrophobic, N-terminal signal or leader sequences from secreted and periplasmic proteins.</text>
        <dbReference type="EC" id="3.4.21.89"/>
    </reaction>
</comment>
<dbReference type="InterPro" id="IPR000223">
    <property type="entry name" value="Pept_S26A_signal_pept_1"/>
</dbReference>
<dbReference type="GO" id="GO:0005886">
    <property type="term" value="C:plasma membrane"/>
    <property type="evidence" value="ECO:0007669"/>
    <property type="project" value="UniProtKB-SubCell"/>
</dbReference>
<dbReference type="PANTHER" id="PTHR43390:SF1">
    <property type="entry name" value="CHLOROPLAST PROCESSING PEPTIDASE"/>
    <property type="match status" value="1"/>
</dbReference>
<keyword evidence="4" id="KW-0812">Transmembrane</keyword>
<evidence type="ECO:0000256" key="3">
    <source>
        <dbReference type="PIRSR" id="PIRSR600223-1"/>
    </source>
</evidence>
<dbReference type="GO" id="GO:0009003">
    <property type="term" value="F:signal peptidase activity"/>
    <property type="evidence" value="ECO:0007669"/>
    <property type="project" value="UniProtKB-EC"/>
</dbReference>
<dbReference type="RefSeq" id="WP_149770704.1">
    <property type="nucleotide sequence ID" value="NZ_VDFQ02000005.1"/>
</dbReference>
<evidence type="ECO:0000256" key="2">
    <source>
        <dbReference type="ARBA" id="ARBA00009370"/>
    </source>
</evidence>
<organism evidence="6 7">
    <name type="scientific">Mumia zhuanghuii</name>
    <dbReference type="NCBI Taxonomy" id="2585211"/>
    <lineage>
        <taxon>Bacteria</taxon>
        <taxon>Bacillati</taxon>
        <taxon>Actinomycetota</taxon>
        <taxon>Actinomycetes</taxon>
        <taxon>Propionibacteriales</taxon>
        <taxon>Nocardioidaceae</taxon>
        <taxon>Mumia</taxon>
    </lineage>
</organism>
<sequence length="236" mass="25420">MTSHEPAASAAQRPSSKKRKALPLWQETILLVVIALVLALVVKTFLVQAFWIPSGSMENTLQVDDRILVQKVSYWTGEPERGDVVVFDDPGDWLGATAEQELGPLQQVLSVFGLYPAGGHLVKRVIGVGGDHVVCCDAEGRLEINGTSVDEPYLKDPNADASSQRFDVRVPEGRLWLMGDNRDNSADSRAHLGSPGGGFVNVDAVLGKSWVTVWPFDRMGSGGSDNAPFAAVPDPD</sequence>
<dbReference type="Gene3D" id="2.10.109.10">
    <property type="entry name" value="Umud Fragment, subunit A"/>
    <property type="match status" value="1"/>
</dbReference>
<keyword evidence="4" id="KW-0472">Membrane</keyword>
<comment type="caution">
    <text evidence="6">The sequence shown here is derived from an EMBL/GenBank/DDBJ whole genome shotgun (WGS) entry which is preliminary data.</text>
</comment>
<evidence type="ECO:0000313" key="7">
    <source>
        <dbReference type="Proteomes" id="UP000307768"/>
    </source>
</evidence>
<dbReference type="Pfam" id="PF10502">
    <property type="entry name" value="Peptidase_S26"/>
    <property type="match status" value="1"/>
</dbReference>
<keyword evidence="4" id="KW-0645">Protease</keyword>
<accession>A0A5Q6RRB5</accession>
<dbReference type="GO" id="GO:0006465">
    <property type="term" value="P:signal peptide processing"/>
    <property type="evidence" value="ECO:0007669"/>
    <property type="project" value="InterPro"/>
</dbReference>
<evidence type="ECO:0000256" key="1">
    <source>
        <dbReference type="ARBA" id="ARBA00004401"/>
    </source>
</evidence>
<name>A0A5Q6RRB5_9ACTN</name>
<evidence type="ECO:0000256" key="4">
    <source>
        <dbReference type="RuleBase" id="RU362042"/>
    </source>
</evidence>
<feature type="active site" evidence="3">
    <location>
        <position position="123"/>
    </location>
</feature>
<dbReference type="SUPFAM" id="SSF51306">
    <property type="entry name" value="LexA/Signal peptidase"/>
    <property type="match status" value="1"/>
</dbReference>
<dbReference type="InterPro" id="IPR036286">
    <property type="entry name" value="LexA/Signal_pep-like_sf"/>
</dbReference>
<dbReference type="EC" id="3.4.21.89" evidence="4"/>
<evidence type="ECO:0000313" key="6">
    <source>
        <dbReference type="EMBL" id="KAA1420535.1"/>
    </source>
</evidence>
<dbReference type="PRINTS" id="PR00727">
    <property type="entry name" value="LEADERPTASE"/>
</dbReference>
<dbReference type="PANTHER" id="PTHR43390">
    <property type="entry name" value="SIGNAL PEPTIDASE I"/>
    <property type="match status" value="1"/>
</dbReference>